<keyword evidence="4" id="KW-1185">Reference proteome</keyword>
<evidence type="ECO:0000256" key="1">
    <source>
        <dbReference type="SAM" id="Coils"/>
    </source>
</evidence>
<name>A0ABT4A195_9BACT</name>
<dbReference type="Proteomes" id="UP001207654">
    <property type="component" value="Unassembled WGS sequence"/>
</dbReference>
<proteinExistence type="predicted"/>
<protein>
    <submittedName>
        <fullName evidence="3">Uncharacterized protein</fullName>
    </submittedName>
</protein>
<feature type="region of interest" description="Disordered" evidence="2">
    <location>
        <begin position="1"/>
        <end position="35"/>
    </location>
</feature>
<keyword evidence="1" id="KW-0175">Coiled coil</keyword>
<evidence type="ECO:0000313" key="4">
    <source>
        <dbReference type="Proteomes" id="UP001207654"/>
    </source>
</evidence>
<comment type="caution">
    <text evidence="3">The sequence shown here is derived from an EMBL/GenBank/DDBJ whole genome shotgun (WGS) entry which is preliminary data.</text>
</comment>
<dbReference type="EMBL" id="JAPNKA010000001">
    <property type="protein sequence ID" value="MCY1075141.1"/>
    <property type="molecule type" value="Genomic_DNA"/>
</dbReference>
<sequence>MKEATVTADNGRAPRGVQESRGVAGPRPTPSEGVSVGPELLLRRLALAIESELPPRLREGVDPLLTEVRQGVAALYPGPDRAPLTPKKRQEEREQLGQTLDTLEEVLEALQVAAHHLQGKG</sequence>
<evidence type="ECO:0000313" key="3">
    <source>
        <dbReference type="EMBL" id="MCY1075141.1"/>
    </source>
</evidence>
<feature type="coiled-coil region" evidence="1">
    <location>
        <begin position="93"/>
        <end position="120"/>
    </location>
</feature>
<dbReference type="RefSeq" id="WP_267534090.1">
    <property type="nucleotide sequence ID" value="NZ_JAPNKA010000001.1"/>
</dbReference>
<accession>A0ABT4A195</accession>
<reference evidence="3 4" key="1">
    <citation type="submission" date="2022-11" db="EMBL/GenBank/DDBJ databases">
        <title>Minimal conservation of predation-associated metabolite biosynthetic gene clusters underscores biosynthetic potential of Myxococcota including descriptions for ten novel species: Archangium lansinium sp. nov., Myxococcus landrumus sp. nov., Nannocystis bai.</title>
        <authorList>
            <person name="Ahearne A."/>
            <person name="Stevens C."/>
            <person name="Phillips K."/>
        </authorList>
    </citation>
    <scope>NUCLEOTIDE SEQUENCE [LARGE SCALE GENOMIC DNA]</scope>
    <source>
        <strain evidence="3 4">MIWBW</strain>
    </source>
</reference>
<evidence type="ECO:0000256" key="2">
    <source>
        <dbReference type="SAM" id="MobiDB-lite"/>
    </source>
</evidence>
<gene>
    <name evidence="3" type="ORF">OV287_11620</name>
</gene>
<organism evidence="3 4">
    <name type="scientific">Archangium lansingense</name>
    <dbReference type="NCBI Taxonomy" id="2995310"/>
    <lineage>
        <taxon>Bacteria</taxon>
        <taxon>Pseudomonadati</taxon>
        <taxon>Myxococcota</taxon>
        <taxon>Myxococcia</taxon>
        <taxon>Myxococcales</taxon>
        <taxon>Cystobacterineae</taxon>
        <taxon>Archangiaceae</taxon>
        <taxon>Archangium</taxon>
    </lineage>
</organism>